<comment type="caution">
    <text evidence="2">The sequence shown here is derived from an EMBL/GenBank/DDBJ whole genome shotgun (WGS) entry which is preliminary data.</text>
</comment>
<protein>
    <submittedName>
        <fullName evidence="2">(spotted green pufferfish) hypothetical protein</fullName>
    </submittedName>
</protein>
<reference evidence="2" key="2">
    <citation type="submission" date="2004-02" db="EMBL/GenBank/DDBJ databases">
        <authorList>
            <consortium name="Genoscope"/>
            <consortium name="Whitehead Institute Centre for Genome Research"/>
        </authorList>
    </citation>
    <scope>NUCLEOTIDE SEQUENCE</scope>
</reference>
<dbReference type="GO" id="GO:2000001">
    <property type="term" value="P:regulation of DNA damage checkpoint"/>
    <property type="evidence" value="ECO:0007669"/>
    <property type="project" value="TreeGrafter"/>
</dbReference>
<feature type="region of interest" description="Disordered" evidence="1">
    <location>
        <begin position="24"/>
        <end position="92"/>
    </location>
</feature>
<feature type="compositionally biased region" description="Polar residues" evidence="1">
    <location>
        <begin position="172"/>
        <end position="187"/>
    </location>
</feature>
<evidence type="ECO:0000313" key="2">
    <source>
        <dbReference type="EMBL" id="CAG00291.1"/>
    </source>
</evidence>
<dbReference type="GO" id="GO:0006974">
    <property type="term" value="P:DNA damage response"/>
    <property type="evidence" value="ECO:0007669"/>
    <property type="project" value="TreeGrafter"/>
</dbReference>
<dbReference type="EMBL" id="CAAE01014597">
    <property type="protein sequence ID" value="CAG00291.1"/>
    <property type="molecule type" value="Genomic_DNA"/>
</dbReference>
<feature type="compositionally biased region" description="Polar residues" evidence="1">
    <location>
        <begin position="83"/>
        <end position="92"/>
    </location>
</feature>
<dbReference type="PANTHER" id="PTHR16434:SF3">
    <property type="entry name" value="EWING'S TUMOR-ASSOCIATED ANTIGEN 1"/>
    <property type="match status" value="1"/>
</dbReference>
<dbReference type="OrthoDB" id="9378993at2759"/>
<dbReference type="KEGG" id="tng:GSTEN00018684G001"/>
<sequence length="623" mass="67463">MSDSVADAGTAEFTQLWRKVSTLCGSKSQNNKKEQQMSTAEMSPQRQGFQSPKAINCRRFTGFNNGDSPGDVEPSQDIIWDPTSPTAATTGHRNTRVVEISDIVNRIAPKEIKQQGAESPLLQWIGDSVLSTPDIPKQRGRRKSARQNTVEDLVKLARQFDKNMQDRESSERAPNNDFNNSSSQRGNTCKAKLGSAAKMKDLQCSSSSDGVEAELQALFDCSTQRVSGRLSQGSSVSSSSQDVKDQPAAALLERSRQTGLPSGKSAPAAGLKATASRSNDFDDDWENDELLSDPLLLEITHNPPQVHDRPETTSQTNGKRGTDQSCSGVQSAKTTSARQPSAARSKLTCSTLQDLCPKLKTTNRSTFKLEPNLRFQAEDLSRPALTPPQPKPQTSPVTSTTTKTHQPVQSTSSSTGAAGCSQGVSDSLWDDGDDDTLLYQVCDSVERISNTQLDQGGSSCTNRRPVGDRAQTCTAPVHIEAGATSRAQRESPRTFVRSNSLPATGSQAGNYRGWDVPLKGANKKPHMSQSLPGSHMALGTSQPRDWSGKFQNDGNDGTTKACLVTTRTSHTVFKRNFSDSAVPSNKVFVTSQMAGKCSAAEIERKKQEALARRRQRMQNGPKP</sequence>
<feature type="compositionally biased region" description="Polar residues" evidence="1">
    <location>
        <begin position="36"/>
        <end position="50"/>
    </location>
</feature>
<gene>
    <name evidence="2" type="ORF">GSTENG00018684001</name>
</gene>
<reference evidence="2" key="1">
    <citation type="journal article" date="2004" name="Nature">
        <title>Genome duplication in the teleost fish Tetraodon nigroviridis reveals the early vertebrate proto-karyotype.</title>
        <authorList>
            <person name="Jaillon O."/>
            <person name="Aury J.-M."/>
            <person name="Brunet F."/>
            <person name="Petit J.-L."/>
            <person name="Stange-Thomann N."/>
            <person name="Mauceli E."/>
            <person name="Bouneau L."/>
            <person name="Fischer C."/>
            <person name="Ozouf-Costaz C."/>
            <person name="Bernot A."/>
            <person name="Nicaud S."/>
            <person name="Jaffe D."/>
            <person name="Fisher S."/>
            <person name="Lutfalla G."/>
            <person name="Dossat C."/>
            <person name="Segurens B."/>
            <person name="Dasilva C."/>
            <person name="Salanoubat M."/>
            <person name="Levy M."/>
            <person name="Boudet N."/>
            <person name="Castellano S."/>
            <person name="Anthouard V."/>
            <person name="Jubin C."/>
            <person name="Castelli V."/>
            <person name="Katinka M."/>
            <person name="Vacherie B."/>
            <person name="Biemont C."/>
            <person name="Skalli Z."/>
            <person name="Cattolico L."/>
            <person name="Poulain J."/>
            <person name="De Berardinis V."/>
            <person name="Cruaud C."/>
            <person name="Duprat S."/>
            <person name="Brottier P."/>
            <person name="Coutanceau J.-P."/>
            <person name="Gouzy J."/>
            <person name="Parra G."/>
            <person name="Lardier G."/>
            <person name="Chapple C."/>
            <person name="McKernan K.J."/>
            <person name="McEwan P."/>
            <person name="Bosak S."/>
            <person name="Kellis M."/>
            <person name="Volff J.-N."/>
            <person name="Guigo R."/>
            <person name="Zody M.C."/>
            <person name="Mesirov J."/>
            <person name="Lindblad-Toh K."/>
            <person name="Birren B."/>
            <person name="Nusbaum C."/>
            <person name="Kahn D."/>
            <person name="Robinson-Rechavi M."/>
            <person name="Laudet V."/>
            <person name="Schachter V."/>
            <person name="Quetier F."/>
            <person name="Saurin W."/>
            <person name="Scarpelli C."/>
            <person name="Wincker P."/>
            <person name="Lander E.S."/>
            <person name="Weissenbach J."/>
            <person name="Roest Crollius H."/>
        </authorList>
    </citation>
    <scope>NUCLEOTIDE SEQUENCE [LARGE SCALE GENOMIC DNA]</scope>
</reference>
<feature type="compositionally biased region" description="Polar residues" evidence="1">
    <location>
        <begin position="496"/>
        <end position="508"/>
    </location>
</feature>
<feature type="compositionally biased region" description="Polar residues" evidence="1">
    <location>
        <begin position="312"/>
        <end position="339"/>
    </location>
</feature>
<feature type="compositionally biased region" description="Low complexity" evidence="1">
    <location>
        <begin position="394"/>
        <end position="422"/>
    </location>
</feature>
<feature type="region of interest" description="Disordered" evidence="1">
    <location>
        <begin position="300"/>
        <end position="346"/>
    </location>
</feature>
<feature type="region of interest" description="Disordered" evidence="1">
    <location>
        <begin position="378"/>
        <end position="422"/>
    </location>
</feature>
<dbReference type="PANTHER" id="PTHR16434">
    <property type="entry name" value="EWING'S TUMOR-ASSOCIATED ANTIGEN 1 ETAA1"/>
    <property type="match status" value="1"/>
</dbReference>
<organism evidence="2">
    <name type="scientific">Tetraodon nigroviridis</name>
    <name type="common">Spotted green pufferfish</name>
    <name type="synonym">Chelonodon nigroviridis</name>
    <dbReference type="NCBI Taxonomy" id="99883"/>
    <lineage>
        <taxon>Eukaryota</taxon>
        <taxon>Metazoa</taxon>
        <taxon>Chordata</taxon>
        <taxon>Craniata</taxon>
        <taxon>Vertebrata</taxon>
        <taxon>Euteleostomi</taxon>
        <taxon>Actinopterygii</taxon>
        <taxon>Neopterygii</taxon>
        <taxon>Teleostei</taxon>
        <taxon>Neoteleostei</taxon>
        <taxon>Acanthomorphata</taxon>
        <taxon>Eupercaria</taxon>
        <taxon>Tetraodontiformes</taxon>
        <taxon>Tetradontoidea</taxon>
        <taxon>Tetraodontidae</taxon>
        <taxon>Tetraodon</taxon>
    </lineage>
</organism>
<dbReference type="InterPro" id="IPR029406">
    <property type="entry name" value="ETAA1"/>
</dbReference>
<accession>Q4SGE1</accession>
<dbReference type="AlphaFoldDB" id="Q4SGE1"/>
<dbReference type="GO" id="GO:0043539">
    <property type="term" value="F:protein serine/threonine kinase activator activity"/>
    <property type="evidence" value="ECO:0007669"/>
    <property type="project" value="TreeGrafter"/>
</dbReference>
<name>Q4SGE1_TETNG</name>
<feature type="region of interest" description="Disordered" evidence="1">
    <location>
        <begin position="604"/>
        <end position="623"/>
    </location>
</feature>
<proteinExistence type="predicted"/>
<feature type="region of interest" description="Disordered" evidence="1">
    <location>
        <begin position="482"/>
        <end position="508"/>
    </location>
</feature>
<feature type="region of interest" description="Disordered" evidence="1">
    <location>
        <begin position="255"/>
        <end position="287"/>
    </location>
</feature>
<dbReference type="GO" id="GO:0043596">
    <property type="term" value="C:nuclear replication fork"/>
    <property type="evidence" value="ECO:0007669"/>
    <property type="project" value="TreeGrafter"/>
</dbReference>
<feature type="region of interest" description="Disordered" evidence="1">
    <location>
        <begin position="130"/>
        <end position="192"/>
    </location>
</feature>
<dbReference type="GO" id="GO:0031297">
    <property type="term" value="P:replication fork processing"/>
    <property type="evidence" value="ECO:0007669"/>
    <property type="project" value="TreeGrafter"/>
</dbReference>
<evidence type="ECO:0000256" key="1">
    <source>
        <dbReference type="SAM" id="MobiDB-lite"/>
    </source>
</evidence>
<feature type="compositionally biased region" description="Basic and acidic residues" evidence="1">
    <location>
        <begin position="152"/>
        <end position="171"/>
    </location>
</feature>
<dbReference type="Pfam" id="PF15350">
    <property type="entry name" value="ETAA1"/>
    <property type="match status" value="1"/>
</dbReference>